<dbReference type="Gene3D" id="3.40.50.720">
    <property type="entry name" value="NAD(P)-binding Rossmann-like Domain"/>
    <property type="match status" value="1"/>
</dbReference>
<organism evidence="2 3">
    <name type="scientific">Lactobacillus equicursoris</name>
    <dbReference type="NCBI Taxonomy" id="420645"/>
    <lineage>
        <taxon>Bacteria</taxon>
        <taxon>Bacillati</taxon>
        <taxon>Bacillota</taxon>
        <taxon>Bacilli</taxon>
        <taxon>Lactobacillales</taxon>
        <taxon>Lactobacillaceae</taxon>
        <taxon>Lactobacillus</taxon>
    </lineage>
</organism>
<accession>A0A844FKZ4</accession>
<proteinExistence type="predicted"/>
<dbReference type="RefSeq" id="WP_154486148.1">
    <property type="nucleotide sequence ID" value="NZ_VUMW01000001.1"/>
</dbReference>
<reference evidence="2 3" key="1">
    <citation type="submission" date="2019-08" db="EMBL/GenBank/DDBJ databases">
        <title>In-depth cultivation of the pig gut microbiome towards novel bacterial diversity and tailored functional studies.</title>
        <authorList>
            <person name="Wylensek D."/>
            <person name="Hitch T.C.A."/>
            <person name="Clavel T."/>
        </authorList>
    </citation>
    <scope>NUCLEOTIDE SEQUENCE [LARGE SCALE GENOMIC DNA]</scope>
    <source>
        <strain evidence="2 3">WCA-470BD-2E</strain>
    </source>
</reference>
<protein>
    <submittedName>
        <fullName evidence="2">NAD(P)H-binding protein</fullName>
    </submittedName>
</protein>
<comment type="caution">
    <text evidence="2">The sequence shown here is derived from an EMBL/GenBank/DDBJ whole genome shotgun (WGS) entry which is preliminary data.</text>
</comment>
<dbReference type="SUPFAM" id="SSF51735">
    <property type="entry name" value="NAD(P)-binding Rossmann-fold domains"/>
    <property type="match status" value="1"/>
</dbReference>
<dbReference type="Pfam" id="PF13460">
    <property type="entry name" value="NAD_binding_10"/>
    <property type="match status" value="1"/>
</dbReference>
<dbReference type="PANTHER" id="PTHR15020">
    <property type="entry name" value="FLAVIN REDUCTASE-RELATED"/>
    <property type="match status" value="1"/>
</dbReference>
<dbReference type="PANTHER" id="PTHR15020:SF50">
    <property type="entry name" value="UPF0659 PROTEIN YMR090W"/>
    <property type="match status" value="1"/>
</dbReference>
<dbReference type="InterPro" id="IPR016040">
    <property type="entry name" value="NAD(P)-bd_dom"/>
</dbReference>
<dbReference type="Proteomes" id="UP000452141">
    <property type="component" value="Unassembled WGS sequence"/>
</dbReference>
<dbReference type="EMBL" id="VUMW01000001">
    <property type="protein sequence ID" value="MST78922.1"/>
    <property type="molecule type" value="Genomic_DNA"/>
</dbReference>
<name>A0A844FKZ4_9LACO</name>
<feature type="domain" description="NAD(P)-binding" evidence="1">
    <location>
        <begin position="7"/>
        <end position="186"/>
    </location>
</feature>
<sequence>MKVFVAGASGRVGQEVVKELLAAGHTVTAGARHLDAVDDRAEKAAMDLHASVDDLAKLIDGNDAVFFTAGSRGKDLLQVDLNGSVKLQEAAKKVGAKRFVQLSSTFALEQDKWASVPALASIMDYNVAKFYADRWLIDHPGLDWTIVQPGILEERAATGTVAINDGGYGRNAISDVAKVLAGSLAHDNTVGKVLMMHDGDRAIDEALGEA</sequence>
<dbReference type="InterPro" id="IPR036291">
    <property type="entry name" value="NAD(P)-bd_dom_sf"/>
</dbReference>
<evidence type="ECO:0000313" key="2">
    <source>
        <dbReference type="EMBL" id="MST78922.1"/>
    </source>
</evidence>
<dbReference type="AlphaFoldDB" id="A0A844FKZ4"/>
<evidence type="ECO:0000259" key="1">
    <source>
        <dbReference type="Pfam" id="PF13460"/>
    </source>
</evidence>
<evidence type="ECO:0000313" key="3">
    <source>
        <dbReference type="Proteomes" id="UP000452141"/>
    </source>
</evidence>
<gene>
    <name evidence="2" type="ORF">FYJ61_00150</name>
</gene>